<protein>
    <submittedName>
        <fullName evidence="1">Uncharacterized protein</fullName>
    </submittedName>
</protein>
<dbReference type="AlphaFoldDB" id="A0A7T8JZJ9"/>
<feature type="non-terminal residue" evidence="1">
    <location>
        <position position="51"/>
    </location>
</feature>
<organism evidence="1 2">
    <name type="scientific">Caligus rogercresseyi</name>
    <name type="common">Sea louse</name>
    <dbReference type="NCBI Taxonomy" id="217165"/>
    <lineage>
        <taxon>Eukaryota</taxon>
        <taxon>Metazoa</taxon>
        <taxon>Ecdysozoa</taxon>
        <taxon>Arthropoda</taxon>
        <taxon>Crustacea</taxon>
        <taxon>Multicrustacea</taxon>
        <taxon>Hexanauplia</taxon>
        <taxon>Copepoda</taxon>
        <taxon>Siphonostomatoida</taxon>
        <taxon>Caligidae</taxon>
        <taxon>Caligus</taxon>
    </lineage>
</organism>
<keyword evidence="2" id="KW-1185">Reference proteome</keyword>
<reference evidence="2" key="1">
    <citation type="submission" date="2021-01" db="EMBL/GenBank/DDBJ databases">
        <title>Caligus Genome Assembly.</title>
        <authorList>
            <person name="Gallardo-Escarate C."/>
        </authorList>
    </citation>
    <scope>NUCLEOTIDE SEQUENCE [LARGE SCALE GENOMIC DNA]</scope>
</reference>
<evidence type="ECO:0000313" key="2">
    <source>
        <dbReference type="Proteomes" id="UP000595437"/>
    </source>
</evidence>
<gene>
    <name evidence="1" type="ORF">FKW44_014204</name>
</gene>
<sequence length="51" mass="5550">CVGTALVKRPLAELEPKVAVGVDGIPITIIKAAWDPRVIPIVHLINRIVKR</sequence>
<accession>A0A7T8JZJ9</accession>
<proteinExistence type="predicted"/>
<feature type="non-terminal residue" evidence="1">
    <location>
        <position position="1"/>
    </location>
</feature>
<name>A0A7T8JZJ9_CALRO</name>
<dbReference type="EMBL" id="CP045898">
    <property type="protein sequence ID" value="QQP40224.1"/>
    <property type="molecule type" value="Genomic_DNA"/>
</dbReference>
<evidence type="ECO:0000313" key="1">
    <source>
        <dbReference type="EMBL" id="QQP40224.1"/>
    </source>
</evidence>
<dbReference type="Proteomes" id="UP000595437">
    <property type="component" value="Chromosome 9"/>
</dbReference>